<feature type="domain" description="Pyridoxamine 5'-phosphate oxidase N-terminal" evidence="1">
    <location>
        <begin position="32"/>
        <end position="152"/>
    </location>
</feature>
<proteinExistence type="predicted"/>
<dbReference type="Pfam" id="PF01243">
    <property type="entry name" value="PNPOx_N"/>
    <property type="match status" value="1"/>
</dbReference>
<evidence type="ECO:0000259" key="1">
    <source>
        <dbReference type="Pfam" id="PF01243"/>
    </source>
</evidence>
<gene>
    <name evidence="2" type="ORF">METZ01_LOCUS210</name>
</gene>
<name>A0A381MYG2_9ZZZZ</name>
<reference evidence="2" key="1">
    <citation type="submission" date="2018-05" db="EMBL/GenBank/DDBJ databases">
        <authorList>
            <person name="Lanie J.A."/>
            <person name="Ng W.-L."/>
            <person name="Kazmierczak K.M."/>
            <person name="Andrzejewski T.M."/>
            <person name="Davidsen T.M."/>
            <person name="Wayne K.J."/>
            <person name="Tettelin H."/>
            <person name="Glass J.I."/>
            <person name="Rusch D."/>
            <person name="Podicherti R."/>
            <person name="Tsui H.-C.T."/>
            <person name="Winkler M.E."/>
        </authorList>
    </citation>
    <scope>NUCLEOTIDE SEQUENCE</scope>
</reference>
<dbReference type="InterPro" id="IPR024029">
    <property type="entry name" value="Pyridox_Oxase_FMN-dep"/>
</dbReference>
<sequence>MASNTIQNMAELREVIGEEIPGLHEKNIDHLDQFAREFIGKSPFIVLSTADEAGRMDASPKGDAPGFVEVLDERTLLIPDRPGNKLAYGHQNMLSNPNVGILFIVPNTRETLRINGRAELSCEPDLLQQLAARDKPATLVIRVHIDECFFHCGKAMLRSKLWDSTTWEADYRISFGKIFAARKSAGADVAQSIDQHIEADYRDNL</sequence>
<organism evidence="2">
    <name type="scientific">marine metagenome</name>
    <dbReference type="NCBI Taxonomy" id="408172"/>
    <lineage>
        <taxon>unclassified sequences</taxon>
        <taxon>metagenomes</taxon>
        <taxon>ecological metagenomes</taxon>
    </lineage>
</organism>
<dbReference type="PANTHER" id="PTHR42815">
    <property type="entry name" value="FAD-BINDING, PUTATIVE (AFU_ORTHOLOGUE AFUA_6G07600)-RELATED"/>
    <property type="match status" value="1"/>
</dbReference>
<evidence type="ECO:0000313" key="2">
    <source>
        <dbReference type="EMBL" id="SUZ47356.1"/>
    </source>
</evidence>
<dbReference type="InterPro" id="IPR011576">
    <property type="entry name" value="Pyridox_Oxase_N"/>
</dbReference>
<dbReference type="SUPFAM" id="SSF50475">
    <property type="entry name" value="FMN-binding split barrel"/>
    <property type="match status" value="1"/>
</dbReference>
<dbReference type="NCBIfam" id="TIGR04025">
    <property type="entry name" value="PPOX_FMN_DR2398"/>
    <property type="match status" value="1"/>
</dbReference>
<dbReference type="PANTHER" id="PTHR42815:SF2">
    <property type="entry name" value="FAD-BINDING, PUTATIVE (AFU_ORTHOLOGUE AFUA_6G07600)-RELATED"/>
    <property type="match status" value="1"/>
</dbReference>
<dbReference type="InterPro" id="IPR012349">
    <property type="entry name" value="Split_barrel_FMN-bd"/>
</dbReference>
<protein>
    <recommendedName>
        <fullName evidence="1">Pyridoxamine 5'-phosphate oxidase N-terminal domain-containing protein</fullName>
    </recommendedName>
</protein>
<dbReference type="AlphaFoldDB" id="A0A381MYG2"/>
<accession>A0A381MYG2</accession>
<dbReference type="EMBL" id="UINC01000011">
    <property type="protein sequence ID" value="SUZ47356.1"/>
    <property type="molecule type" value="Genomic_DNA"/>
</dbReference>
<dbReference type="Gene3D" id="2.30.110.10">
    <property type="entry name" value="Electron Transport, Fmn-binding Protein, Chain A"/>
    <property type="match status" value="1"/>
</dbReference>